<dbReference type="SUPFAM" id="SSF53649">
    <property type="entry name" value="Alkaline phosphatase-like"/>
    <property type="match status" value="1"/>
</dbReference>
<dbReference type="Proteomes" id="UP000576225">
    <property type="component" value="Unassembled WGS sequence"/>
</dbReference>
<dbReference type="EMBL" id="JABAEW010000003">
    <property type="protein sequence ID" value="NMD85444.1"/>
    <property type="molecule type" value="Genomic_DNA"/>
</dbReference>
<evidence type="ECO:0000256" key="1">
    <source>
        <dbReference type="ARBA" id="ARBA00008779"/>
    </source>
</evidence>
<proteinExistence type="inferred from homology"/>
<sequence>MPQRTENLILVHLESFSSLLWKRFASELPYLHGIYNKAERYTAAFGASTSTDMARINLFMANDSAYDRYAKFPGHGEVDFSGMPNLLVRLREHGYNAYGISYEDYVNPDTKYMVDWKIWPQDLKNEFEYVLTEKQLQERIEYISSRPAGQPFVLYFQNLFSHVQYGYELKENALTFADALSRGYRYVDSILEKIMAVLRKNGQAENTLFVFYGDHGDEYWWHEYNPLLAHGLLPYSTQIHVPLFFYQAGCSGRTEERLISVTECAGLILNKLGIDSSGFSPENIVPESEIGKIVFAQNLFLNQPVRHLWNRGFAAVSDRYLLLASNRGLALYDWRVDPENHCNLLWFFRVAENGDLRLRPLGSYPVLNAMLSPAIVGQIRLEFPVLLRELKAYIRRKECAVGAELKNPVPDWYFRRILPYLNKAAARELNHPLWMRMEIQFKYYCYMLREQGVGKMLLRAWRRLLRRGKVESRGW</sequence>
<organism evidence="3 4">
    <name type="scientific">Victivallis vadensis</name>
    <dbReference type="NCBI Taxonomy" id="172901"/>
    <lineage>
        <taxon>Bacteria</taxon>
        <taxon>Pseudomonadati</taxon>
        <taxon>Lentisphaerota</taxon>
        <taxon>Lentisphaeria</taxon>
        <taxon>Victivallales</taxon>
        <taxon>Victivallaceae</taxon>
        <taxon>Victivallis</taxon>
    </lineage>
</organism>
<reference evidence="3 4" key="1">
    <citation type="submission" date="2020-04" db="EMBL/GenBank/DDBJ databases">
        <authorList>
            <person name="Hitch T.C.A."/>
            <person name="Wylensek D."/>
            <person name="Clavel T."/>
        </authorList>
    </citation>
    <scope>NUCLEOTIDE SEQUENCE [LARGE SCALE GENOMIC DNA]</scope>
    <source>
        <strain evidence="3 4">COR2-253-APC-1A</strain>
    </source>
</reference>
<dbReference type="GO" id="GO:0004065">
    <property type="term" value="F:arylsulfatase activity"/>
    <property type="evidence" value="ECO:0007669"/>
    <property type="project" value="TreeGrafter"/>
</dbReference>
<protein>
    <submittedName>
        <fullName evidence="3">Sulfatase-like hydrolase/transferase</fullName>
    </submittedName>
</protein>
<dbReference type="Pfam" id="PF00884">
    <property type="entry name" value="Sulfatase"/>
    <property type="match status" value="1"/>
</dbReference>
<comment type="caution">
    <text evidence="3">The sequence shown here is derived from an EMBL/GenBank/DDBJ whole genome shotgun (WGS) entry which is preliminary data.</text>
</comment>
<comment type="similarity">
    <text evidence="1">Belongs to the sulfatase family.</text>
</comment>
<dbReference type="PANTHER" id="PTHR42693">
    <property type="entry name" value="ARYLSULFATASE FAMILY MEMBER"/>
    <property type="match status" value="1"/>
</dbReference>
<dbReference type="InterPro" id="IPR050738">
    <property type="entry name" value="Sulfatase"/>
</dbReference>
<dbReference type="InterPro" id="IPR000917">
    <property type="entry name" value="Sulfatase_N"/>
</dbReference>
<evidence type="ECO:0000313" key="3">
    <source>
        <dbReference type="EMBL" id="NMD85444.1"/>
    </source>
</evidence>
<accession>A0A848ANF5</accession>
<dbReference type="AlphaFoldDB" id="A0A848ANF5"/>
<dbReference type="PANTHER" id="PTHR42693:SF33">
    <property type="entry name" value="ARYLSULFATASE"/>
    <property type="match status" value="1"/>
</dbReference>
<dbReference type="GO" id="GO:0016740">
    <property type="term" value="F:transferase activity"/>
    <property type="evidence" value="ECO:0007669"/>
    <property type="project" value="UniProtKB-KW"/>
</dbReference>
<evidence type="ECO:0000313" key="4">
    <source>
        <dbReference type="Proteomes" id="UP000576225"/>
    </source>
</evidence>
<feature type="domain" description="Sulfatase N-terminal" evidence="2">
    <location>
        <begin position="7"/>
        <end position="264"/>
    </location>
</feature>
<dbReference type="Gene3D" id="3.40.720.10">
    <property type="entry name" value="Alkaline Phosphatase, subunit A"/>
    <property type="match status" value="1"/>
</dbReference>
<keyword evidence="3" id="KW-0808">Transferase</keyword>
<evidence type="ECO:0000259" key="2">
    <source>
        <dbReference type="Pfam" id="PF00884"/>
    </source>
</evidence>
<name>A0A848ANF5_9BACT</name>
<dbReference type="InterPro" id="IPR017850">
    <property type="entry name" value="Alkaline_phosphatase_core_sf"/>
</dbReference>
<dbReference type="RefSeq" id="WP_168961473.1">
    <property type="nucleotide sequence ID" value="NZ_JABAEW010000003.1"/>
</dbReference>
<gene>
    <name evidence="3" type="ORF">HF882_02480</name>
</gene>
<keyword evidence="3" id="KW-0378">Hydrolase</keyword>